<dbReference type="GO" id="GO:0031177">
    <property type="term" value="F:phosphopantetheine binding"/>
    <property type="evidence" value="ECO:0007669"/>
    <property type="project" value="InterPro"/>
</dbReference>
<feature type="domain" description="Carrier" evidence="6">
    <location>
        <begin position="666"/>
        <end position="741"/>
    </location>
</feature>
<dbReference type="NCBIfam" id="NF041592">
    <property type="entry name" value="carboxyl_red"/>
    <property type="match status" value="1"/>
</dbReference>
<feature type="region of interest" description="Disordered" evidence="5">
    <location>
        <begin position="1"/>
        <end position="22"/>
    </location>
</feature>
<name>A0A6J5A950_9BURK</name>
<dbReference type="PROSITE" id="PS50075">
    <property type="entry name" value="CARRIER"/>
    <property type="match status" value="1"/>
</dbReference>
<dbReference type="Pfam" id="PF07993">
    <property type="entry name" value="NAD_binding_4"/>
    <property type="match status" value="1"/>
</dbReference>
<evidence type="ECO:0000256" key="3">
    <source>
        <dbReference type="ARBA" id="ARBA00022741"/>
    </source>
</evidence>
<dbReference type="CDD" id="cd05235">
    <property type="entry name" value="SDR_e1"/>
    <property type="match status" value="1"/>
</dbReference>
<dbReference type="InterPro" id="IPR020806">
    <property type="entry name" value="PKS_PP-bd"/>
</dbReference>
<reference evidence="7 8" key="1">
    <citation type="submission" date="2020-04" db="EMBL/GenBank/DDBJ databases">
        <authorList>
            <person name="De Canck E."/>
        </authorList>
    </citation>
    <scope>NUCLEOTIDE SEQUENCE [LARGE SCALE GENOMIC DNA]</scope>
    <source>
        <strain evidence="7 8">LMG 27174</strain>
    </source>
</reference>
<dbReference type="InterPro" id="IPR000873">
    <property type="entry name" value="AMP-dep_synth/lig_dom"/>
</dbReference>
<organism evidence="7 8">
    <name type="scientific">Paraburkholderia rhynchosiae</name>
    <dbReference type="NCBI Taxonomy" id="487049"/>
    <lineage>
        <taxon>Bacteria</taxon>
        <taxon>Pseudomonadati</taxon>
        <taxon>Pseudomonadota</taxon>
        <taxon>Betaproteobacteria</taxon>
        <taxon>Burkholderiales</taxon>
        <taxon>Burkholderiaceae</taxon>
        <taxon>Paraburkholderia</taxon>
    </lineage>
</organism>
<dbReference type="GO" id="GO:0016620">
    <property type="term" value="F:oxidoreductase activity, acting on the aldehyde or oxo group of donors, NAD or NADP as acceptor"/>
    <property type="evidence" value="ECO:0007669"/>
    <property type="project" value="InterPro"/>
</dbReference>
<dbReference type="Pfam" id="PF00550">
    <property type="entry name" value="PP-binding"/>
    <property type="match status" value="1"/>
</dbReference>
<keyword evidence="3" id="KW-0547">Nucleotide-binding</keyword>
<dbReference type="Proteomes" id="UP000494205">
    <property type="component" value="Unassembled WGS sequence"/>
</dbReference>
<dbReference type="InterPro" id="IPR020845">
    <property type="entry name" value="AMP-binding_CS"/>
</dbReference>
<dbReference type="NCBIfam" id="TIGR01746">
    <property type="entry name" value="Thioester-redct"/>
    <property type="match status" value="1"/>
</dbReference>
<dbReference type="GO" id="GO:0004467">
    <property type="term" value="F:long-chain fatty acid-CoA ligase activity"/>
    <property type="evidence" value="ECO:0007669"/>
    <property type="project" value="TreeGrafter"/>
</dbReference>
<dbReference type="AlphaFoldDB" id="A0A6J5A950"/>
<dbReference type="Gene3D" id="3.40.50.720">
    <property type="entry name" value="NAD(P)-binding Rossmann-like Domain"/>
    <property type="match status" value="1"/>
</dbReference>
<dbReference type="EC" id="1.2.1.-" evidence="7"/>
<dbReference type="SMART" id="SM00823">
    <property type="entry name" value="PKS_PP"/>
    <property type="match status" value="1"/>
</dbReference>
<dbReference type="PANTHER" id="PTHR43272">
    <property type="entry name" value="LONG-CHAIN-FATTY-ACID--COA LIGASE"/>
    <property type="match status" value="1"/>
</dbReference>
<dbReference type="PANTHER" id="PTHR43272:SF33">
    <property type="entry name" value="AMP-BINDING DOMAIN-CONTAINING PROTEIN-RELATED"/>
    <property type="match status" value="1"/>
</dbReference>
<dbReference type="RefSeq" id="WP_208638635.1">
    <property type="nucleotide sequence ID" value="NZ_CADIJZ010000004.1"/>
</dbReference>
<dbReference type="Gene3D" id="1.10.1200.10">
    <property type="entry name" value="ACP-like"/>
    <property type="match status" value="1"/>
</dbReference>
<dbReference type="SUPFAM" id="SSF47336">
    <property type="entry name" value="ACP-like"/>
    <property type="match status" value="1"/>
</dbReference>
<protein>
    <submittedName>
        <fullName evidence="7">Carboxylic acid reductase</fullName>
        <ecNumber evidence="7">1.2.1.-</ecNumber>
    </submittedName>
</protein>
<dbReference type="Pfam" id="PF00501">
    <property type="entry name" value="AMP-binding"/>
    <property type="match status" value="1"/>
</dbReference>
<keyword evidence="4" id="KW-0067">ATP-binding</keyword>
<evidence type="ECO:0000259" key="6">
    <source>
        <dbReference type="PROSITE" id="PS50075"/>
    </source>
</evidence>
<dbReference type="EMBL" id="CADIJZ010000004">
    <property type="protein sequence ID" value="CAB3653051.1"/>
    <property type="molecule type" value="Genomic_DNA"/>
</dbReference>
<dbReference type="SUPFAM" id="SSF51735">
    <property type="entry name" value="NAD(P)-binding Rossmann-fold domains"/>
    <property type="match status" value="1"/>
</dbReference>
<sequence>MLASKAKEKAESEKVGAGGPGQIEGRIEGLAAQDRQFRDAMPIAAVNEAKLRPGLGLAQIVAVCLEAYADRPALARRATSVVADPVTGRASLRLEPAFETLTYRQLWSRARALANTWYHSESSPLRANDLLCVIAFAGVDFTTVDLAAIHNGVVVVPLQTNAPQQQLRDIVKEVQPRWLATSLECLETAIDLVLDGHRPSGLLLFDYHPEVDDERERYERAQTRLAASGMSDLLLILQAAIDGGSRLEPAPLYSEEDTERRMCTIYYTSGSTGSPKGAMYPELMVKASWCAVSSLPLLYMHYMPMNHSFGRSGVFLTLGSGGTCHFTAKADLSSLFDDIGLARPTSMGIVPRICEMLHQQYHVGLERRRSESVDIAVLKRELMMDVRNRVLGGRLLSGNFGSAPLAPDLRQFMEDCLGFKLDDHYGATEISGAVRNTYVMRPPVVDYKLDDVPELGYFKTDRPYPRGELLIKTDSLMLGYFKRPEVTASVFDADGFYKTGDIMAEIGEDQLVYVDRRNNVLKLAQGEFVAISRLEALYTNGHALIRQVYLYGTSERSFLLGVFVPNEDVLTEEGIAGDDRAIHSAIRKAIKEVARTEQLNGYEVPRDFIIEREPFSVENGLLAGIGKYQRPRFKERYGARLEDLYIEIAASQTNELESLRREGRDAPVAQVVARIAGATLGIDVPDLSVNATFTELGGDSLSALSCSLLLEEIYGVEVPVGVINNPAGGLLHVSRYIERARQGAHQRPTFASIHGRGATQIRASDLTIDKFLDAETLARASDLKPARAHIRTVLVTGANGFLGRFLCLEWLQRVAAVGGKVICIMRGRDASAARERIAQVFETGDANLQKQFEALAAEHLEVLAGDLGEHNLGLSPADWQRLADEVDLIVHPAALVNHVLPYSQLFGPNVLGTAELICLALTIRTKPISFVSTVAAAAIPEGGLIDEDADVRAATPVRPLDGDRYADGYANSKWAGEALLRDANERFGLPVAVFRSGMILAHSQFIGQLNVPDMFTRWLLSIAMTGLAPRSFYAEGDANAHYDGLPVDFTAKSIAALTADALAGYRTWHVVNPHDDGISMDTFVDWATVHGCQIRRIDEYANWLARFETALRALPEKVRQQSSLPLIHQLRVPSPRVAGTSVPTVRFEDDVRKFMVAGDGRIPHISADFIGKYLADMRHLRLMN</sequence>
<dbReference type="GO" id="GO:0050661">
    <property type="term" value="F:NADP binding"/>
    <property type="evidence" value="ECO:0007669"/>
    <property type="project" value="InterPro"/>
</dbReference>
<evidence type="ECO:0000256" key="2">
    <source>
        <dbReference type="ARBA" id="ARBA00022553"/>
    </source>
</evidence>
<dbReference type="InterPro" id="IPR036291">
    <property type="entry name" value="NAD(P)-bd_dom_sf"/>
</dbReference>
<evidence type="ECO:0000313" key="7">
    <source>
        <dbReference type="EMBL" id="CAB3653051.1"/>
    </source>
</evidence>
<proteinExistence type="predicted"/>
<evidence type="ECO:0000256" key="4">
    <source>
        <dbReference type="ARBA" id="ARBA00022840"/>
    </source>
</evidence>
<dbReference type="InterPro" id="IPR009081">
    <property type="entry name" value="PP-bd_ACP"/>
</dbReference>
<dbReference type="InterPro" id="IPR042099">
    <property type="entry name" value="ANL_N_sf"/>
</dbReference>
<feature type="compositionally biased region" description="Basic and acidic residues" evidence="5">
    <location>
        <begin position="1"/>
        <end position="14"/>
    </location>
</feature>
<dbReference type="InterPro" id="IPR036736">
    <property type="entry name" value="ACP-like_sf"/>
</dbReference>
<dbReference type="PROSITE" id="PS00455">
    <property type="entry name" value="AMP_BINDING"/>
    <property type="match status" value="1"/>
</dbReference>
<evidence type="ECO:0000256" key="5">
    <source>
        <dbReference type="SAM" id="MobiDB-lite"/>
    </source>
</evidence>
<evidence type="ECO:0000256" key="1">
    <source>
        <dbReference type="ARBA" id="ARBA00022450"/>
    </source>
</evidence>
<accession>A0A6J5A950</accession>
<dbReference type="GO" id="GO:0005524">
    <property type="term" value="F:ATP binding"/>
    <property type="evidence" value="ECO:0007669"/>
    <property type="project" value="UniProtKB-KW"/>
</dbReference>
<dbReference type="InterPro" id="IPR010080">
    <property type="entry name" value="Thioester_reductase-like_dom"/>
</dbReference>
<dbReference type="SUPFAM" id="SSF56801">
    <property type="entry name" value="Acetyl-CoA synthetase-like"/>
    <property type="match status" value="1"/>
</dbReference>
<evidence type="ECO:0000313" key="8">
    <source>
        <dbReference type="Proteomes" id="UP000494205"/>
    </source>
</evidence>
<dbReference type="Gene3D" id="3.40.50.12780">
    <property type="entry name" value="N-terminal domain of ligase-like"/>
    <property type="match status" value="1"/>
</dbReference>
<dbReference type="InterPro" id="IPR046407">
    <property type="entry name" value="CAR"/>
</dbReference>
<keyword evidence="2" id="KW-0597">Phosphoprotein</keyword>
<dbReference type="GO" id="GO:0016020">
    <property type="term" value="C:membrane"/>
    <property type="evidence" value="ECO:0007669"/>
    <property type="project" value="TreeGrafter"/>
</dbReference>
<keyword evidence="7" id="KW-0560">Oxidoreductase</keyword>
<dbReference type="InterPro" id="IPR013120">
    <property type="entry name" value="FAR_NAD-bd"/>
</dbReference>
<keyword evidence="1" id="KW-0596">Phosphopantetheine</keyword>
<gene>
    <name evidence="7" type="primary">car_1</name>
    <name evidence="7" type="ORF">LMG27174_01252</name>
</gene>